<dbReference type="Proteomes" id="UP000185490">
    <property type="component" value="Chromosome"/>
</dbReference>
<dbReference type="EMBL" id="CP007389">
    <property type="protein sequence ID" value="APT73418.1"/>
    <property type="molecule type" value="Genomic_DNA"/>
</dbReference>
<name>A0ABM6GCZ1_9BACT</name>
<dbReference type="RefSeq" id="WP_012056585.1">
    <property type="nucleotide sequence ID" value="NZ_CP007389.1"/>
</dbReference>
<gene>
    <name evidence="1" type="ORF">BW47_01915</name>
</gene>
<accession>A0ABM6GCZ1</accession>
<reference evidence="1 2" key="1">
    <citation type="submission" date="2014-02" db="EMBL/GenBank/DDBJ databases">
        <title>Diversity of Thermotogales isolates from hydrothermal vents.</title>
        <authorList>
            <person name="Haverkamp T.H.A."/>
            <person name="Lossouarn J."/>
            <person name="Geslin C."/>
            <person name="Nesbo C.L."/>
        </authorList>
    </citation>
    <scope>NUCLEOTIDE SEQUENCE [LARGE SCALE GENOMIC DNA]</scope>
    <source>
        <strain evidence="1 2">431</strain>
    </source>
</reference>
<protein>
    <recommendedName>
        <fullName evidence="3">CRISPR-associated protein, Csh1 family</fullName>
    </recommendedName>
</protein>
<keyword evidence="2" id="KW-1185">Reference proteome</keyword>
<proteinExistence type="predicted"/>
<evidence type="ECO:0008006" key="3">
    <source>
        <dbReference type="Google" id="ProtNLM"/>
    </source>
</evidence>
<evidence type="ECO:0000313" key="1">
    <source>
        <dbReference type="EMBL" id="APT73418.1"/>
    </source>
</evidence>
<organism evidence="1 2">
    <name type="scientific">Thermosipho melanesiensis</name>
    <dbReference type="NCBI Taxonomy" id="46541"/>
    <lineage>
        <taxon>Bacteria</taxon>
        <taxon>Thermotogati</taxon>
        <taxon>Thermotogota</taxon>
        <taxon>Thermotogae</taxon>
        <taxon>Thermotogales</taxon>
        <taxon>Fervidobacteriaceae</taxon>
        <taxon>Thermosipho</taxon>
    </lineage>
</organism>
<sequence length="566" mass="67873">MINQMIEFSKELRDSRFYDLLEEKAQDLVYVIIPPEDKKKFYFVLDEKYYDKVNLLENARKIDDVNDDLREILKNVKVLTAKLPGDEKGNKSIKGNKGTNSYNLFIFQGPKPKNGDFTKKIMLVYNSETLKSFKNRVKEDLLEKLIFKGDEAKFLYEKVNDMSLKVFNKEYEEIYKNIYFVFELENKELYKDFHQKYLKEKVFAVENVKEYGICPICGKKDIISIPGVFHTLNVKKPFLKHLGRKTEYNIMICKDCAFELTTFLEKFLKKFSIFPLLSKKKLRELEIKFLKSSGEKLSFREILEQVFKEVDVNDLILDFYLIIYKDDFVYVDYVSNFRYYYNETNIFEIENYLDKMFDNFLVKNYFGSITIKNNLLAKNIYKYRENIFDFIYRARYDSLSKETIDNIFYDSLVCYLKGLYSEEKNFLKKIEKAFESYKKLNKIFGGDFMEKTEKVETEDLEKIEDSYQYYYLLGKLTRFLLSQSKISNKTHALVEPFINVNSSKVMLERIYELFTKYKHAINFYNEKFDKIFGLILNYFNSGKLPEKVSKNDKFYFFEGYFSSRKL</sequence>
<evidence type="ECO:0000313" key="2">
    <source>
        <dbReference type="Proteomes" id="UP000185490"/>
    </source>
</evidence>